<dbReference type="Proteomes" id="UP000070659">
    <property type="component" value="Unassembled WGS sequence"/>
</dbReference>
<evidence type="ECO:0000313" key="3">
    <source>
        <dbReference type="EMBL" id="KWX05791.1"/>
    </source>
</evidence>
<dbReference type="InterPro" id="IPR012337">
    <property type="entry name" value="RNaseH-like_sf"/>
</dbReference>
<feature type="domain" description="Transposase IS4-like" evidence="1">
    <location>
        <begin position="13"/>
        <end position="179"/>
    </location>
</feature>
<proteinExistence type="predicted"/>
<dbReference type="AlphaFoldDB" id="A0A132N6K8"/>
<evidence type="ECO:0000259" key="1">
    <source>
        <dbReference type="Pfam" id="PF01609"/>
    </source>
</evidence>
<name>A0A132N6K8_9ACTN</name>
<organism evidence="3 6">
    <name type="scientific">Carbonactinospora thermoautotrophica</name>
    <dbReference type="NCBI Taxonomy" id="1469144"/>
    <lineage>
        <taxon>Bacteria</taxon>
        <taxon>Bacillati</taxon>
        <taxon>Actinomycetota</taxon>
        <taxon>Actinomycetes</taxon>
        <taxon>Kitasatosporales</taxon>
        <taxon>Carbonactinosporaceae</taxon>
        <taxon>Carbonactinospora</taxon>
    </lineage>
</organism>
<reference evidence="5" key="1">
    <citation type="submission" date="2015-02" db="EMBL/GenBank/DDBJ databases">
        <title>Physiological reanalysis, assessment of diazotrophy, and genome sequences of multiple isolates of Streptomyces thermoautotrophicus.</title>
        <authorList>
            <person name="MacKellar D.C."/>
            <person name="Lieber L."/>
            <person name="Norman J."/>
            <person name="Bolger A."/>
            <person name="Tobin C."/>
            <person name="Murray J.W."/>
            <person name="Friesen M."/>
            <person name="Prell J."/>
        </authorList>
    </citation>
    <scope>NUCLEOTIDE SEQUENCE [LARGE SCALE GENOMIC DNA]</scope>
    <source>
        <strain evidence="5">UBT1</strain>
    </source>
</reference>
<dbReference type="SUPFAM" id="SSF53098">
    <property type="entry name" value="Ribonuclease H-like"/>
    <property type="match status" value="1"/>
</dbReference>
<sequence>MAILARAVDAKIPFAWVTADETYGQVKYPRVWLEEHDLAYVLATRRNNDVLAPGHGFGRADELVAALPARAWRRLSCADGAHGPRRYDWARVPIRIAWRPGRGHWLLARRSIADPTEIAYYVCSGPRHATLTELARVAGTRWATEECFHQAKTDAGLDHDQARHYRAWYAHITLSMLAHAWLTVARANAAKGARIPATVS</sequence>
<dbReference type="PANTHER" id="PTHR33627:SF1">
    <property type="entry name" value="TRANSPOSASE"/>
    <property type="match status" value="1"/>
</dbReference>
<evidence type="ECO:0000313" key="4">
    <source>
        <dbReference type="EMBL" id="KWX10694.1"/>
    </source>
</evidence>
<dbReference type="EMBL" id="JYIK01000338">
    <property type="protein sequence ID" value="KWX10694.1"/>
    <property type="molecule type" value="Genomic_DNA"/>
</dbReference>
<accession>A0A132N6K8</accession>
<dbReference type="GO" id="GO:0006313">
    <property type="term" value="P:DNA transposition"/>
    <property type="evidence" value="ECO:0007669"/>
    <property type="project" value="InterPro"/>
</dbReference>
<dbReference type="PANTHER" id="PTHR33627">
    <property type="entry name" value="TRANSPOSASE"/>
    <property type="match status" value="1"/>
</dbReference>
<dbReference type="InterPro" id="IPR002559">
    <property type="entry name" value="Transposase_11"/>
</dbReference>
<dbReference type="GO" id="GO:0003677">
    <property type="term" value="F:DNA binding"/>
    <property type="evidence" value="ECO:0007669"/>
    <property type="project" value="InterPro"/>
</dbReference>
<dbReference type="InterPro" id="IPR039365">
    <property type="entry name" value="IS701-like"/>
</dbReference>
<comment type="caution">
    <text evidence="3">The sequence shown here is derived from an EMBL/GenBank/DDBJ whole genome shotgun (WGS) entry which is preliminary data.</text>
</comment>
<protein>
    <submittedName>
        <fullName evidence="3">Transposase</fullName>
    </submittedName>
</protein>
<gene>
    <name evidence="3" type="ORF">TH66_01685</name>
    <name evidence="2" type="ORF">TH66_19415</name>
    <name evidence="4" type="ORF">TR74_02095</name>
</gene>
<dbReference type="EMBL" id="JYIJ01000010">
    <property type="protein sequence ID" value="KWX05791.1"/>
    <property type="molecule type" value="Genomic_DNA"/>
</dbReference>
<dbReference type="Proteomes" id="UP000070598">
    <property type="component" value="Unassembled WGS sequence"/>
</dbReference>
<dbReference type="GO" id="GO:0004803">
    <property type="term" value="F:transposase activity"/>
    <property type="evidence" value="ECO:0007669"/>
    <property type="project" value="InterPro"/>
</dbReference>
<reference evidence="3 6" key="2">
    <citation type="submission" date="2015-02" db="EMBL/GenBank/DDBJ databases">
        <title>Physiological reanalysis, assessment of diazotrophy, and genome sequences of multiple isolates of Streptomyces thermoautotrophicus.</title>
        <authorList>
            <person name="MacKellar D.C."/>
            <person name="Lieber L."/>
            <person name="Norman J."/>
            <person name="Bolger A."/>
            <person name="Tobin C."/>
            <person name="Murray J.W."/>
            <person name="Prell J."/>
        </authorList>
    </citation>
    <scope>NUCLEOTIDE SEQUENCE [LARGE SCALE GENOMIC DNA]</scope>
    <source>
        <strain evidence="3 6">UBT1</strain>
    </source>
</reference>
<evidence type="ECO:0000313" key="6">
    <source>
        <dbReference type="Proteomes" id="UP000070659"/>
    </source>
</evidence>
<dbReference type="PATRIC" id="fig|1469144.8.peg.1524"/>
<evidence type="ECO:0000313" key="5">
    <source>
        <dbReference type="Proteomes" id="UP000070598"/>
    </source>
</evidence>
<dbReference type="Pfam" id="PF01609">
    <property type="entry name" value="DDE_Tnp_1"/>
    <property type="match status" value="1"/>
</dbReference>
<evidence type="ECO:0000313" key="2">
    <source>
        <dbReference type="EMBL" id="KWW98235.1"/>
    </source>
</evidence>
<dbReference type="EMBL" id="JYIJ01000019">
    <property type="protein sequence ID" value="KWW98235.1"/>
    <property type="molecule type" value="Genomic_DNA"/>
</dbReference>